<dbReference type="EMBL" id="CP086715">
    <property type="protein sequence ID" value="WOO79153.1"/>
    <property type="molecule type" value="Genomic_DNA"/>
</dbReference>
<protein>
    <submittedName>
        <fullName evidence="2">Uncharacterized protein</fullName>
    </submittedName>
</protein>
<dbReference type="AlphaFoldDB" id="A0AAF1BPB2"/>
<dbReference type="RefSeq" id="XP_062625185.1">
    <property type="nucleotide sequence ID" value="XM_062769201.1"/>
</dbReference>
<reference evidence="2" key="1">
    <citation type="submission" date="2023-10" db="EMBL/GenBank/DDBJ databases">
        <authorList>
            <person name="Noh H."/>
        </authorList>
    </citation>
    <scope>NUCLEOTIDE SEQUENCE</scope>
    <source>
        <strain evidence="2">DUCC4014</strain>
    </source>
</reference>
<sequence length="1222" mass="137304">MGRFNHLLRPRPPQNGHAPPQPAGTQTPRVPQYLGPPHAPHDAGQWSVDALLHVLNPLPACQRYGTVARIGAAMRQQHQVHAANLCSQLEALDNFYARGIAAGLATAAGLNAWTSAHVGNNNAFIQAWALRSARELGPAIDDKVFEDVVAPLTPGAVPLATRRQCLDSLEGRTALVDRLVAKFMDYAGQQVDPESAERILGFASPQVVQRYLPDLLHMLAHPKRLARRHPEELVAALEADLARVAGAVGARVWPWWDARARTIASLLKYAPHLITRVFAWVDRWDFHKEVEADGESRFELVPRVLFDLQAARLARYEPDRIVALQLDNNMTHERMSQNTRRRWLANLSDDALERYTDFWAGAEPSERDTFLRYLAPKRRLETAAKMMGKGPTHLALAELLHRSDAAGLARTALKDMESKNDGWTLEAHWLKLLPPAEARPRLLARTRHPGRETTEAEDDERAVAWCMLIENAQRSGDPAALTAVLEQLAPALAGEEPSVRARAQNTLVALPKRLFAAEGLPHLDRIIDDLMVPDCFLPRDVVVQVWAFHVISVVSAHPTSPRHAAWWDHQFHRLMRSVDDSTQISAPWDDFTIRWGEEHAVWAAFKPLIDVARASDSFALLACVCKSLGRKSYRLAPLQAELAAFIDNPAAVTSLSGQANLDTAIKFYLADSATRDERVAHVVAKHPSAIKLWPVGRRVMSARTDLLTQYLVHPVPVGVFNRPDALQTLIFPKRDHLNRCTLDQHNAFRDVRAARLSLPTLPDDHEGPQCSFDEKAASILTLCVLHGGYDVIEQYPIDREDEHKFELHRMRIFSYIDKPDGIGRTLHNAGTPFTYTVMGTCWSRSKLVPAQELQNELNIVMNDEQNDKWTRTEAARMVVSRNPIPLATTMVERFARLAVDEKGEWAWSVAVKQALRHLLAFDGAWTLIDHAVEQHGTPMLRLLLDTKPWQMAQSVRDRYVKYLVPLLEHDDDSLAQAAVEAMDDWIPYSADIIPALSRIVTNFDIEDKGLWQAAADLLAYSATDEATISLLCVTMQKLVDYPPEPDAGEDADRPGYRRAKHILDYYNADLGEDDPFHHPAERALADVLATHPELFFDAVNLLLTCIDLDWSADRILAHLELVIERAGPHSGLSWGFSVNVGEVVKGRKSTPERLETLHEVAQVLIAKDDLMSNMFANWIVIECGDHAGWPEEWRDLLRNLRRHPRIEVRYFAIQTDTSSQDE</sequence>
<accession>A0AAF1BPB2</accession>
<name>A0AAF1BPB2_9TREE</name>
<evidence type="ECO:0000313" key="3">
    <source>
        <dbReference type="Proteomes" id="UP000827549"/>
    </source>
</evidence>
<dbReference type="Proteomes" id="UP000827549">
    <property type="component" value="Chromosome 2"/>
</dbReference>
<dbReference type="SUPFAM" id="SSF48371">
    <property type="entry name" value="ARM repeat"/>
    <property type="match status" value="1"/>
</dbReference>
<evidence type="ECO:0000313" key="2">
    <source>
        <dbReference type="EMBL" id="WOO79153.1"/>
    </source>
</evidence>
<dbReference type="GeneID" id="87805935"/>
<feature type="region of interest" description="Disordered" evidence="1">
    <location>
        <begin position="1"/>
        <end position="39"/>
    </location>
</feature>
<dbReference type="InterPro" id="IPR016024">
    <property type="entry name" value="ARM-type_fold"/>
</dbReference>
<keyword evidence="3" id="KW-1185">Reference proteome</keyword>
<organism evidence="2 3">
    <name type="scientific">Vanrija pseudolonga</name>
    <dbReference type="NCBI Taxonomy" id="143232"/>
    <lineage>
        <taxon>Eukaryota</taxon>
        <taxon>Fungi</taxon>
        <taxon>Dikarya</taxon>
        <taxon>Basidiomycota</taxon>
        <taxon>Agaricomycotina</taxon>
        <taxon>Tremellomycetes</taxon>
        <taxon>Trichosporonales</taxon>
        <taxon>Trichosporonaceae</taxon>
        <taxon>Vanrija</taxon>
    </lineage>
</organism>
<evidence type="ECO:0000256" key="1">
    <source>
        <dbReference type="SAM" id="MobiDB-lite"/>
    </source>
</evidence>
<proteinExistence type="predicted"/>
<gene>
    <name evidence="2" type="ORF">LOC62_02G002688</name>
</gene>